<evidence type="ECO:0000313" key="2">
    <source>
        <dbReference type="EMBL" id="ESP05314.1"/>
    </source>
</evidence>
<dbReference type="STRING" id="225164.V4AM90"/>
<dbReference type="Pfam" id="PF11911">
    <property type="entry name" value="DUF3429"/>
    <property type="match status" value="1"/>
</dbReference>
<dbReference type="KEGG" id="lgi:LOTGIDRAFT_103089"/>
<dbReference type="CTD" id="20229696"/>
<evidence type="ECO:0000313" key="3">
    <source>
        <dbReference type="Proteomes" id="UP000030746"/>
    </source>
</evidence>
<accession>V4AM90</accession>
<feature type="transmembrane region" description="Helical" evidence="1">
    <location>
        <begin position="43"/>
        <end position="61"/>
    </location>
</feature>
<dbReference type="InterPro" id="IPR021836">
    <property type="entry name" value="DUF3429"/>
</dbReference>
<feature type="transmembrane region" description="Helical" evidence="1">
    <location>
        <begin position="82"/>
        <end position="105"/>
    </location>
</feature>
<dbReference type="OMA" id="LHWGFAM"/>
<dbReference type="GeneID" id="20229696"/>
<keyword evidence="1" id="KW-0472">Membrane</keyword>
<keyword evidence="1" id="KW-0812">Transmembrane</keyword>
<dbReference type="PANTHER" id="PTHR15887:SF1">
    <property type="entry name" value="TRANSMEMBRANE PROTEIN 69"/>
    <property type="match status" value="1"/>
</dbReference>
<keyword evidence="1" id="KW-1133">Transmembrane helix</keyword>
<organism evidence="2 3">
    <name type="scientific">Lottia gigantea</name>
    <name type="common">Giant owl limpet</name>
    <dbReference type="NCBI Taxonomy" id="225164"/>
    <lineage>
        <taxon>Eukaryota</taxon>
        <taxon>Metazoa</taxon>
        <taxon>Spiralia</taxon>
        <taxon>Lophotrochozoa</taxon>
        <taxon>Mollusca</taxon>
        <taxon>Gastropoda</taxon>
        <taxon>Patellogastropoda</taxon>
        <taxon>Lottioidea</taxon>
        <taxon>Lottiidae</taxon>
        <taxon>Lottia</taxon>
    </lineage>
</organism>
<evidence type="ECO:0008006" key="4">
    <source>
        <dbReference type="Google" id="ProtNLM"/>
    </source>
</evidence>
<dbReference type="Proteomes" id="UP000030746">
    <property type="component" value="Unassembled WGS sequence"/>
</dbReference>
<dbReference type="OrthoDB" id="194289at2759"/>
<gene>
    <name evidence="2" type="ORF">LOTGIDRAFT_103089</name>
</gene>
<dbReference type="PANTHER" id="PTHR15887">
    <property type="entry name" value="TRANSMEMBRANE PROTEIN 69"/>
    <property type="match status" value="1"/>
</dbReference>
<reference evidence="2 3" key="1">
    <citation type="journal article" date="2013" name="Nature">
        <title>Insights into bilaterian evolution from three spiralian genomes.</title>
        <authorList>
            <person name="Simakov O."/>
            <person name="Marletaz F."/>
            <person name="Cho S.J."/>
            <person name="Edsinger-Gonzales E."/>
            <person name="Havlak P."/>
            <person name="Hellsten U."/>
            <person name="Kuo D.H."/>
            <person name="Larsson T."/>
            <person name="Lv J."/>
            <person name="Arendt D."/>
            <person name="Savage R."/>
            <person name="Osoegawa K."/>
            <person name="de Jong P."/>
            <person name="Grimwood J."/>
            <person name="Chapman J.A."/>
            <person name="Shapiro H."/>
            <person name="Aerts A."/>
            <person name="Otillar R.P."/>
            <person name="Terry A.Y."/>
            <person name="Boore J.L."/>
            <person name="Grigoriev I.V."/>
            <person name="Lindberg D.R."/>
            <person name="Seaver E.C."/>
            <person name="Weisblat D.A."/>
            <person name="Putnam N.H."/>
            <person name="Rokhsar D.S."/>
        </authorList>
    </citation>
    <scope>NUCLEOTIDE SEQUENCE [LARGE SCALE GENOMIC DNA]</scope>
</reference>
<sequence length="158" mass="18024">MKHLRHSPKPALLLGSSGLIPFISAPCYLIMSQTYLHHIAFAQLMYGATILSFLGGVRWGYVITKDELLNWFNLGYSVTPPLIAWIGLLFPFPIGMITMISGLALSAYFDTMLRGYPPWFKALRFTLSFFAVLSLWTTFVCRYLLDHPQENRDELTNQ</sequence>
<dbReference type="AlphaFoldDB" id="V4AM90"/>
<proteinExistence type="predicted"/>
<name>V4AM90_LOTGI</name>
<feature type="transmembrane region" description="Helical" evidence="1">
    <location>
        <begin position="12"/>
        <end position="31"/>
    </location>
</feature>
<dbReference type="RefSeq" id="XP_009043859.1">
    <property type="nucleotide sequence ID" value="XM_009045611.1"/>
</dbReference>
<protein>
    <recommendedName>
        <fullName evidence="4">DUF3429 domain-containing protein</fullName>
    </recommendedName>
</protein>
<feature type="transmembrane region" description="Helical" evidence="1">
    <location>
        <begin position="125"/>
        <end position="145"/>
    </location>
</feature>
<keyword evidence="3" id="KW-1185">Reference proteome</keyword>
<dbReference type="HOGENOM" id="CLU_045137_3_3_1"/>
<evidence type="ECO:0000256" key="1">
    <source>
        <dbReference type="SAM" id="Phobius"/>
    </source>
</evidence>
<dbReference type="EMBL" id="KB199650">
    <property type="protein sequence ID" value="ESP05314.1"/>
    <property type="molecule type" value="Genomic_DNA"/>
</dbReference>